<dbReference type="PANTHER" id="PTHR43745">
    <property type="entry name" value="NITROREDUCTASE MJ1384-RELATED"/>
    <property type="match status" value="1"/>
</dbReference>
<dbReference type="NCBIfam" id="TIGR03605">
    <property type="entry name" value="antibiot_sagB"/>
    <property type="match status" value="1"/>
</dbReference>
<organism evidence="3 4">
    <name type="scientific">Legionella pneumophila</name>
    <dbReference type="NCBI Taxonomy" id="446"/>
    <lineage>
        <taxon>Bacteria</taxon>
        <taxon>Pseudomonadati</taxon>
        <taxon>Pseudomonadota</taxon>
        <taxon>Gammaproteobacteria</taxon>
        <taxon>Legionellales</taxon>
        <taxon>Legionellaceae</taxon>
        <taxon>Legionella</taxon>
    </lineage>
</organism>
<dbReference type="EMBL" id="UGOL01000001">
    <property type="protein sequence ID" value="STX80571.1"/>
    <property type="molecule type" value="Genomic_DNA"/>
</dbReference>
<protein>
    <submittedName>
        <fullName evidence="3">Putative nitroreductase</fullName>
    </submittedName>
</protein>
<feature type="domain" description="Nitroreductase" evidence="2">
    <location>
        <begin position="62"/>
        <end position="236"/>
    </location>
</feature>
<keyword evidence="1" id="KW-0812">Transmembrane</keyword>
<dbReference type="SUPFAM" id="SSF55469">
    <property type="entry name" value="FMN-dependent nitroreductase-like"/>
    <property type="match status" value="1"/>
</dbReference>
<evidence type="ECO:0000313" key="4">
    <source>
        <dbReference type="Proteomes" id="UP000254631"/>
    </source>
</evidence>
<dbReference type="RefSeq" id="WP_027219389.1">
    <property type="nucleotide sequence ID" value="NZ_BAZA01000109.1"/>
</dbReference>
<accession>A0A378KAR5</accession>
<dbReference type="Proteomes" id="UP000254631">
    <property type="component" value="Unassembled WGS sequence"/>
</dbReference>
<dbReference type="PANTHER" id="PTHR43745:SF2">
    <property type="entry name" value="NITROREDUCTASE MJ1384-RELATED"/>
    <property type="match status" value="1"/>
</dbReference>
<keyword evidence="1" id="KW-1133">Transmembrane helix</keyword>
<proteinExistence type="predicted"/>
<evidence type="ECO:0000256" key="1">
    <source>
        <dbReference type="SAM" id="Phobius"/>
    </source>
</evidence>
<dbReference type="InterPro" id="IPR052544">
    <property type="entry name" value="Bacteriocin_Proc_Enz"/>
</dbReference>
<feature type="transmembrane region" description="Helical" evidence="1">
    <location>
        <begin position="6"/>
        <end position="25"/>
    </location>
</feature>
<dbReference type="Gene3D" id="3.40.109.10">
    <property type="entry name" value="NADH Oxidase"/>
    <property type="match status" value="1"/>
</dbReference>
<dbReference type="CDD" id="cd02142">
    <property type="entry name" value="McbC_SagB-like_oxidoreductase"/>
    <property type="match status" value="1"/>
</dbReference>
<gene>
    <name evidence="3" type="ORF">NCTC12000_02587</name>
</gene>
<dbReference type="InterPro" id="IPR029479">
    <property type="entry name" value="Nitroreductase"/>
</dbReference>
<evidence type="ECO:0000259" key="2">
    <source>
        <dbReference type="Pfam" id="PF00881"/>
    </source>
</evidence>
<keyword evidence="1" id="KW-0472">Membrane</keyword>
<evidence type="ECO:0000313" key="3">
    <source>
        <dbReference type="EMBL" id="STX80571.1"/>
    </source>
</evidence>
<dbReference type="InterPro" id="IPR000415">
    <property type="entry name" value="Nitroreductase-like"/>
</dbReference>
<dbReference type="GO" id="GO:0016491">
    <property type="term" value="F:oxidoreductase activity"/>
    <property type="evidence" value="ECO:0007669"/>
    <property type="project" value="InterPro"/>
</dbReference>
<dbReference type="InterPro" id="IPR020051">
    <property type="entry name" value="SagB-type_dehydrogenase"/>
</dbReference>
<dbReference type="Pfam" id="PF00881">
    <property type="entry name" value="Nitroreductase"/>
    <property type="match status" value="1"/>
</dbReference>
<reference evidence="3 4" key="1">
    <citation type="submission" date="2018-06" db="EMBL/GenBank/DDBJ databases">
        <authorList>
            <consortium name="Pathogen Informatics"/>
            <person name="Doyle S."/>
        </authorList>
    </citation>
    <scope>NUCLEOTIDE SEQUENCE [LARGE SCALE GENOMIC DNA]</scope>
    <source>
        <strain evidence="3 4">NCTC12000</strain>
    </source>
</reference>
<sequence length="238" mass="26219">MEFLRRNRVGLVIIAILTCLFLILIPKQLSKKSKIVSQTPFLIEIKLPDPAYSSPISIEEALKKRRSIRQYKNQPITLQQASQLLWAAQGITSDTGLRTAPSAGACYPLELYFIASNVSNLSPGVYHYEPTKHTLKQLKAEDISSQLTQAALGQQAVKSSAANIVITAVFSRMTKKYGKIGRRFALMEAGHVAQNIYLQSVSLNLATVSIGAFDITQVRESLGIKDMEPVYILPVGAK</sequence>
<name>A0A378KAR5_LEGPN</name>
<dbReference type="AlphaFoldDB" id="A0A378KAR5"/>